<dbReference type="InterPro" id="IPR029467">
    <property type="entry name" value="Cyt_c7-like"/>
</dbReference>
<dbReference type="Gene3D" id="3.90.10.10">
    <property type="entry name" value="Cytochrome C3"/>
    <property type="match status" value="1"/>
</dbReference>
<accession>A0A410RMH8</accession>
<organism evidence="2 3">
    <name type="scientific">Corallococcus coralloides</name>
    <name type="common">Myxococcus coralloides</name>
    <dbReference type="NCBI Taxonomy" id="184914"/>
    <lineage>
        <taxon>Bacteria</taxon>
        <taxon>Pseudomonadati</taxon>
        <taxon>Myxococcota</taxon>
        <taxon>Myxococcia</taxon>
        <taxon>Myxococcales</taxon>
        <taxon>Cystobacterineae</taxon>
        <taxon>Myxococcaceae</taxon>
        <taxon>Corallococcus</taxon>
    </lineage>
</organism>
<dbReference type="RefSeq" id="WP_128795345.1">
    <property type="nucleotide sequence ID" value="NZ_CP034669.1"/>
</dbReference>
<name>A0A410RMH8_CORCK</name>
<proteinExistence type="predicted"/>
<gene>
    <name evidence="2" type="ORF">EJ065_1557</name>
</gene>
<dbReference type="Pfam" id="PF14522">
    <property type="entry name" value="Cytochrome_C7"/>
    <property type="match status" value="1"/>
</dbReference>
<dbReference type="AlphaFoldDB" id="A0A410RMH8"/>
<dbReference type="Proteomes" id="UP000288758">
    <property type="component" value="Chromosome"/>
</dbReference>
<dbReference type="SUPFAM" id="SSF48695">
    <property type="entry name" value="Multiheme cytochromes"/>
    <property type="match status" value="1"/>
</dbReference>
<protein>
    <recommendedName>
        <fullName evidence="1">Cytochrome c7-like domain-containing protein</fullName>
    </recommendedName>
</protein>
<dbReference type="EMBL" id="CP034669">
    <property type="protein sequence ID" value="QAT83157.1"/>
    <property type="molecule type" value="Genomic_DNA"/>
</dbReference>
<feature type="domain" description="Cytochrome c7-like" evidence="1">
    <location>
        <begin position="60"/>
        <end position="118"/>
    </location>
</feature>
<evidence type="ECO:0000313" key="3">
    <source>
        <dbReference type="Proteomes" id="UP000288758"/>
    </source>
</evidence>
<evidence type="ECO:0000259" key="1">
    <source>
        <dbReference type="Pfam" id="PF14522"/>
    </source>
</evidence>
<evidence type="ECO:0000313" key="2">
    <source>
        <dbReference type="EMBL" id="QAT83157.1"/>
    </source>
</evidence>
<dbReference type="InterPro" id="IPR026352">
    <property type="entry name" value="Nanowire_3heme"/>
</dbReference>
<dbReference type="NCBIfam" id="TIGR04257">
    <property type="entry name" value="nanowire_3heme"/>
    <property type="match status" value="1"/>
</dbReference>
<sequence>MRRSASDLSGPSGSVLLRGGRWRVGLVALLLFTTPIFAVNSPQDVRLPPLKERAAPAPALFSHWGHGSMYCYSCHPGTFPQARLGFTHQDMREGRYCGRCHDGQAATDWRSMNCEACHARR</sequence>
<reference evidence="2 3" key="1">
    <citation type="submission" date="2018-12" db="EMBL/GenBank/DDBJ databases">
        <title>Complete Genome Sequence of the Corallopyronin A producing Myxobacterium Corallococcus coralloides B035.</title>
        <authorList>
            <person name="Bouhired S.M."/>
            <person name="Rupp O."/>
            <person name="Blom J."/>
            <person name="Schaeberle T.F."/>
            <person name="Kehraus S."/>
            <person name="Schiefer A."/>
            <person name="Pfarr K."/>
            <person name="Goesmann A."/>
            <person name="Hoerauf A."/>
            <person name="Koenig G.M."/>
        </authorList>
    </citation>
    <scope>NUCLEOTIDE SEQUENCE [LARGE SCALE GENOMIC DNA]</scope>
    <source>
        <strain evidence="2 3">B035</strain>
    </source>
</reference>
<dbReference type="InterPro" id="IPR036280">
    <property type="entry name" value="Multihaem_cyt_sf"/>
</dbReference>